<keyword evidence="1" id="KW-0812">Transmembrane</keyword>
<evidence type="ECO:0000256" key="1">
    <source>
        <dbReference type="SAM" id="Phobius"/>
    </source>
</evidence>
<accession>A0ABT3XGY9</accession>
<feature type="transmembrane region" description="Helical" evidence="1">
    <location>
        <begin position="66"/>
        <end position="87"/>
    </location>
</feature>
<reference evidence="2" key="1">
    <citation type="submission" date="2022-11" db="EMBL/GenBank/DDBJ databases">
        <title>The draft genomes of two Enterobacter strains.</title>
        <authorList>
            <person name="He Y."/>
            <person name="Wu S."/>
            <person name="Feng Y."/>
            <person name="Zong Z."/>
        </authorList>
    </citation>
    <scope>NUCLEOTIDE SEQUENCE</scope>
    <source>
        <strain evidence="2">155092</strain>
    </source>
</reference>
<dbReference type="Proteomes" id="UP001163211">
    <property type="component" value="Unassembled WGS sequence"/>
</dbReference>
<dbReference type="RefSeq" id="WP_267214922.1">
    <property type="nucleotide sequence ID" value="NZ_JAPMLV010000001.1"/>
</dbReference>
<evidence type="ECO:0000313" key="3">
    <source>
        <dbReference type="Proteomes" id="UP001163211"/>
    </source>
</evidence>
<sequence length="207" mass="23642">MNINPRDEAMKKRTGLKYALYILSLWLLFVSLFIMSYDKNLFVNISTYLGSRDTGTLLSSITPKNIVFISSFAMIVAGVLIFLYLLFSFNSGWSVACTVSDVRNESHEHLEFLTTYVMPLVFTDVNSKRTMLNLLIMIVAIGMIYVKTNRFYSNPSLALLGFRIFKANINDRGTKEFVIICHGEVDNNSRIKYIRLDNNTCLAKITQ</sequence>
<gene>
    <name evidence="2" type="ORF">OTG14_08405</name>
</gene>
<evidence type="ECO:0000313" key="2">
    <source>
        <dbReference type="EMBL" id="MCX8302989.1"/>
    </source>
</evidence>
<organism evidence="2 3">
    <name type="scientific">Enterobacter pseudoroggenkampii</name>
    <dbReference type="NCBI Taxonomy" id="2996112"/>
    <lineage>
        <taxon>Bacteria</taxon>
        <taxon>Pseudomonadati</taxon>
        <taxon>Pseudomonadota</taxon>
        <taxon>Gammaproteobacteria</taxon>
        <taxon>Enterobacterales</taxon>
        <taxon>Enterobacteriaceae</taxon>
        <taxon>Enterobacter</taxon>
    </lineage>
</organism>
<proteinExistence type="predicted"/>
<protein>
    <submittedName>
        <fullName evidence="2">Uncharacterized protein</fullName>
    </submittedName>
</protein>
<dbReference type="EMBL" id="JAPMLV010000001">
    <property type="protein sequence ID" value="MCX8302989.1"/>
    <property type="molecule type" value="Genomic_DNA"/>
</dbReference>
<dbReference type="InterPro" id="IPR048118">
    <property type="entry name" value="KwaA"/>
</dbReference>
<name>A0ABT3XGY9_9ENTR</name>
<keyword evidence="1" id="KW-1133">Transmembrane helix</keyword>
<dbReference type="NCBIfam" id="NF041622">
    <property type="entry name" value="KwaA"/>
    <property type="match status" value="1"/>
</dbReference>
<feature type="transmembrane region" description="Helical" evidence="1">
    <location>
        <begin position="130"/>
        <end position="146"/>
    </location>
</feature>
<keyword evidence="1" id="KW-0472">Membrane</keyword>
<feature type="transmembrane region" description="Helical" evidence="1">
    <location>
        <begin position="18"/>
        <end position="37"/>
    </location>
</feature>
<keyword evidence="3" id="KW-1185">Reference proteome</keyword>
<comment type="caution">
    <text evidence="2">The sequence shown here is derived from an EMBL/GenBank/DDBJ whole genome shotgun (WGS) entry which is preliminary data.</text>
</comment>